<feature type="compositionally biased region" description="Polar residues" evidence="4">
    <location>
        <begin position="338"/>
        <end position="358"/>
    </location>
</feature>
<organism evidence="6 7">
    <name type="scientific">Colletotrichum navitas</name>
    <dbReference type="NCBI Taxonomy" id="681940"/>
    <lineage>
        <taxon>Eukaryota</taxon>
        <taxon>Fungi</taxon>
        <taxon>Dikarya</taxon>
        <taxon>Ascomycota</taxon>
        <taxon>Pezizomycotina</taxon>
        <taxon>Sordariomycetes</taxon>
        <taxon>Hypocreomycetidae</taxon>
        <taxon>Glomerellales</taxon>
        <taxon>Glomerellaceae</taxon>
        <taxon>Colletotrichum</taxon>
        <taxon>Colletotrichum graminicola species complex</taxon>
    </lineage>
</organism>
<accession>A0AAD8UZZ9</accession>
<feature type="compositionally biased region" description="Polar residues" evidence="4">
    <location>
        <begin position="822"/>
        <end position="832"/>
    </location>
</feature>
<feature type="region of interest" description="Disordered" evidence="4">
    <location>
        <begin position="37"/>
        <end position="241"/>
    </location>
</feature>
<feature type="compositionally biased region" description="Low complexity" evidence="4">
    <location>
        <begin position="810"/>
        <end position="821"/>
    </location>
</feature>
<evidence type="ECO:0000256" key="4">
    <source>
        <dbReference type="SAM" id="MobiDB-lite"/>
    </source>
</evidence>
<dbReference type="Gene3D" id="3.40.50.10190">
    <property type="entry name" value="BRCT domain"/>
    <property type="match status" value="1"/>
</dbReference>
<dbReference type="PANTHER" id="PTHR15321">
    <property type="entry name" value="TUMOR SUPPRESSOR P53-BINDING PROTEIN 1"/>
    <property type="match status" value="1"/>
</dbReference>
<dbReference type="GO" id="GO:0000077">
    <property type="term" value="P:DNA damage checkpoint signaling"/>
    <property type="evidence" value="ECO:0007669"/>
    <property type="project" value="TreeGrafter"/>
</dbReference>
<evidence type="ECO:0000256" key="1">
    <source>
        <dbReference type="ARBA" id="ARBA00004123"/>
    </source>
</evidence>
<gene>
    <name evidence="6" type="ORF">LY79DRAFT_569782</name>
</gene>
<feature type="compositionally biased region" description="Polar residues" evidence="4">
    <location>
        <begin position="65"/>
        <end position="80"/>
    </location>
</feature>
<feature type="compositionally biased region" description="Basic residues" evidence="4">
    <location>
        <begin position="54"/>
        <end position="63"/>
    </location>
</feature>
<dbReference type="InterPro" id="IPR047249">
    <property type="entry name" value="BRCT_p53bp1-like_rpt1"/>
</dbReference>
<dbReference type="GO" id="GO:0005634">
    <property type="term" value="C:nucleus"/>
    <property type="evidence" value="ECO:0007669"/>
    <property type="project" value="UniProtKB-SubCell"/>
</dbReference>
<dbReference type="InterPro" id="IPR036420">
    <property type="entry name" value="BRCT_dom_sf"/>
</dbReference>
<reference evidence="6" key="1">
    <citation type="submission" date="2021-06" db="EMBL/GenBank/DDBJ databases">
        <title>Comparative genomics, transcriptomics and evolutionary studies reveal genomic signatures of adaptation to plant cell wall in hemibiotrophic fungi.</title>
        <authorList>
            <consortium name="DOE Joint Genome Institute"/>
            <person name="Baroncelli R."/>
            <person name="Diaz J.F."/>
            <person name="Benocci T."/>
            <person name="Peng M."/>
            <person name="Battaglia E."/>
            <person name="Haridas S."/>
            <person name="Andreopoulos W."/>
            <person name="Labutti K."/>
            <person name="Pangilinan J."/>
            <person name="Floch G.L."/>
            <person name="Makela M.R."/>
            <person name="Henrissat B."/>
            <person name="Grigoriev I.V."/>
            <person name="Crouch J.A."/>
            <person name="De Vries R.P."/>
            <person name="Sukno S.A."/>
            <person name="Thon M.R."/>
        </authorList>
    </citation>
    <scope>NUCLEOTIDE SEQUENCE</scope>
    <source>
        <strain evidence="6">CBS 125086</strain>
    </source>
</reference>
<feature type="compositionally biased region" description="Polar residues" evidence="4">
    <location>
        <begin position="287"/>
        <end position="298"/>
    </location>
</feature>
<keyword evidence="7" id="KW-1185">Reference proteome</keyword>
<dbReference type="InterPro" id="IPR001357">
    <property type="entry name" value="BRCT_dom"/>
</dbReference>
<keyword evidence="3" id="KW-0539">Nucleus</keyword>
<protein>
    <submittedName>
        <fullName evidence="6">UbiD family decarboxylase</fullName>
    </submittedName>
</protein>
<dbReference type="EMBL" id="JAHLJV010000105">
    <property type="protein sequence ID" value="KAK1572701.1"/>
    <property type="molecule type" value="Genomic_DNA"/>
</dbReference>
<feature type="compositionally biased region" description="Polar residues" evidence="4">
    <location>
        <begin position="366"/>
        <end position="377"/>
    </location>
</feature>
<dbReference type="AlphaFoldDB" id="A0AAD8UZZ9"/>
<dbReference type="Proteomes" id="UP001230504">
    <property type="component" value="Unassembled WGS sequence"/>
</dbReference>
<evidence type="ECO:0000313" key="7">
    <source>
        <dbReference type="Proteomes" id="UP001230504"/>
    </source>
</evidence>
<dbReference type="GO" id="GO:0045944">
    <property type="term" value="P:positive regulation of transcription by RNA polymerase II"/>
    <property type="evidence" value="ECO:0007669"/>
    <property type="project" value="TreeGrafter"/>
</dbReference>
<feature type="compositionally biased region" description="Basic and acidic residues" evidence="4">
    <location>
        <begin position="563"/>
        <end position="575"/>
    </location>
</feature>
<feature type="compositionally biased region" description="Low complexity" evidence="4">
    <location>
        <begin position="549"/>
        <end position="560"/>
    </location>
</feature>
<feature type="compositionally biased region" description="Basic and acidic residues" evidence="4">
    <location>
        <begin position="398"/>
        <end position="410"/>
    </location>
</feature>
<feature type="compositionally biased region" description="Polar residues" evidence="4">
    <location>
        <begin position="143"/>
        <end position="157"/>
    </location>
</feature>
<dbReference type="CDD" id="cd17745">
    <property type="entry name" value="BRCT_p53bp1_rpt1"/>
    <property type="match status" value="1"/>
</dbReference>
<evidence type="ECO:0000313" key="6">
    <source>
        <dbReference type="EMBL" id="KAK1572701.1"/>
    </source>
</evidence>
<keyword evidence="2" id="KW-0227">DNA damage</keyword>
<feature type="compositionally biased region" description="Polar residues" evidence="4">
    <location>
        <begin position="850"/>
        <end position="864"/>
    </location>
</feature>
<comment type="subcellular location">
    <subcellularLocation>
        <location evidence="1">Nucleus</location>
    </subcellularLocation>
</comment>
<evidence type="ECO:0000259" key="5">
    <source>
        <dbReference type="PROSITE" id="PS50172"/>
    </source>
</evidence>
<feature type="region of interest" description="Disordered" evidence="4">
    <location>
        <begin position="258"/>
        <end position="905"/>
    </location>
</feature>
<dbReference type="RefSeq" id="XP_060408492.1">
    <property type="nucleotide sequence ID" value="XM_060559085.1"/>
</dbReference>
<evidence type="ECO:0000256" key="3">
    <source>
        <dbReference type="ARBA" id="ARBA00023242"/>
    </source>
</evidence>
<dbReference type="PROSITE" id="PS50172">
    <property type="entry name" value="BRCT"/>
    <property type="match status" value="1"/>
</dbReference>
<name>A0AAD8UZZ9_9PEZI</name>
<feature type="compositionally biased region" description="Low complexity" evidence="4">
    <location>
        <begin position="706"/>
        <end position="721"/>
    </location>
</feature>
<feature type="compositionally biased region" description="Basic residues" evidence="4">
    <location>
        <begin position="870"/>
        <end position="879"/>
    </location>
</feature>
<dbReference type="InterPro" id="IPR047252">
    <property type="entry name" value="TP53BP1-like"/>
</dbReference>
<feature type="compositionally biased region" description="Low complexity" evidence="4">
    <location>
        <begin position="40"/>
        <end position="53"/>
    </location>
</feature>
<feature type="region of interest" description="Disordered" evidence="4">
    <location>
        <begin position="1169"/>
        <end position="1204"/>
    </location>
</feature>
<dbReference type="SUPFAM" id="SSF52113">
    <property type="entry name" value="BRCT domain"/>
    <property type="match status" value="1"/>
</dbReference>
<feature type="compositionally biased region" description="Low complexity" evidence="4">
    <location>
        <begin position="384"/>
        <end position="394"/>
    </location>
</feature>
<proteinExistence type="predicted"/>
<dbReference type="PANTHER" id="PTHR15321:SF3">
    <property type="entry name" value="TP53-BINDING PROTEIN 1"/>
    <property type="match status" value="1"/>
</dbReference>
<feature type="domain" description="BRCT" evidence="5">
    <location>
        <begin position="928"/>
        <end position="1064"/>
    </location>
</feature>
<feature type="compositionally biased region" description="Basic and acidic residues" evidence="4">
    <location>
        <begin position="275"/>
        <end position="286"/>
    </location>
</feature>
<dbReference type="GO" id="GO:0042393">
    <property type="term" value="F:histone binding"/>
    <property type="evidence" value="ECO:0007669"/>
    <property type="project" value="TreeGrafter"/>
</dbReference>
<dbReference type="GeneID" id="85443325"/>
<feature type="compositionally biased region" description="Polar residues" evidence="4">
    <location>
        <begin position="884"/>
        <end position="900"/>
    </location>
</feature>
<feature type="compositionally biased region" description="Polar residues" evidence="4">
    <location>
        <begin position="593"/>
        <end position="614"/>
    </location>
</feature>
<feature type="compositionally biased region" description="Pro residues" evidence="4">
    <location>
        <begin position="761"/>
        <end position="770"/>
    </location>
</feature>
<evidence type="ECO:0000256" key="2">
    <source>
        <dbReference type="ARBA" id="ARBA00022763"/>
    </source>
</evidence>
<comment type="caution">
    <text evidence="6">The sequence shown here is derived from an EMBL/GenBank/DDBJ whole genome shotgun (WGS) entry which is preliminary data.</text>
</comment>
<feature type="compositionally biased region" description="Basic and acidic residues" evidence="4">
    <location>
        <begin position="439"/>
        <end position="451"/>
    </location>
</feature>
<sequence length="1232" mass="133137">MPTCKTLQAVERQALEDRNDSQDSQAIFDRYVAEYGIGVTSSSPPRPSWTTSRHISRASKGRRGSPSTRHSDPSSYTESQPVVAVSVPSTAPPAACPGYALPRHHEIPSSAVAPVATADSSCGPDLLGPKSIPTCPPYPKPTNADTSNPPESLSAPSVNGDAVETPPDALPAPCHPHRPPDKAKALSRASGRRPFTKYKMDVSQQSPTQDNDDRDYENYYEGPSFVATSPASQDVAAENRTCDDDSAVVEFGSLSHLIHTDTQADEEPSSIPDDAAPKHVRGEWRNRTSSSQQHSSVQRPDGQSPILPANPHPQTPGNRHNPFAGKKMGDPALVGSQLFGQTQFSSAVKHFSPTSSRPSPIVYAHNSISPNIETSPLKNRHTVTSPPTLLSSSPQGVRVDHQAPHDRERSPSNSGPPEDGTVPESPQLVPIHPKAGLEPIEKYESMLDSQKRKLQNTAIEGGASVEDSDEEARKRERRRRVESKKKEADKELTSIPIPIGRSKSRDLIGIPSNTKKPGKHLTRVNRYQARRIPDDSTASENEADEFTVADSQDQDQAAAQPAENRDSPDLADKPVRAKPGFVSSNDAVPDSAAATQKSVSNGVIPGTESSGNSSRPKDLIPETSPNNTQLRPTPKRRSSSYEPVSFKKADIEESPAPAALPKEPDADVEVMPDTPQPCLPQPSRRSSRKSKPTLKAQCLKSSARPAVSSESFGAGESEAPGVHVSAQSDAPDELATEEKGAATPTEPTSIRVEVPTADETPPLPSSPPLPKAQVEDAVPSDSRLPKSSAEQNPLTPSEGERAAAPNAPGSTTSTLTVLTVTPMQSDKTSPATPESVELPHLSPDRPTRGRQPTKSLPKLTTGSRVTKPGTRTRKPSRRAARLDSVSTDELTRSPSVNGFENSIIHPPKMTARSSRLSMLSHASKDNIGKSSIFAGMAFAISFQSKKDGEKFDQYENRLGQSREVEKMIVQSGGHLLGNGFDELFEPNALGSRATSPASEVRDDNPLTLTPFAQTMGFTALIADGHSRKVKYMQALALGLPCISDRWVATCVAKGAVVDWLPYLLCAGQSTFLRDAIRSRYLAPYSAVDARLVDIIERRPKMLEGSKILLVMKKSRAEEKKMPYVFLAHVLGATLSRAYSMDEAKETLRHREFLGDPFDWVYVDEHTGSEEELFGPDSQPTKAPKTSKKRKRANAPAAHEAARAPKRIRTLSNELVIQSLILGRMIEEGELEA</sequence>